<sequence length="405" mass="44387">MNYDQVIKETIKSNNSKIVMLVMDGVGDLRSPKFHNKTPLEYAQTPNLDKLAAVSALGRSIPILPGITPGSGPGHLGLFGYDPLQIAIGRGVLESIGIGFDLKNGDVAARCNFATMNEHGRITDRRAGRIPTEITEILCQKLKSIKEIDGVEIIIEPGKGHRFVTVFRSKEKEIGALINDTDPLEEGKAPLAAKGQNSQSEFLAKVINKFVHLGYDLLKNEHSANAFLLRGIASKPKIPTMRDKYLLESAAIAAYPMYRGIASLLGMTLLPAGDSIEGLFQSYIENRHKYDFFFIHVKGTDQAGEDGDFDSKVSCIEKVDKSLPILLEHIPDVLTITGDHSSPCAMRSHSWHPVPTLIHGPFTGADDVQFFHENACNQGSLGFFESKYLMGILLSNAKRLDKFGA</sequence>
<comment type="similarity">
    <text evidence="4">Belongs to the BPG-independent phosphoglycerate mutase family. A-PGAM subfamily.</text>
</comment>
<dbReference type="Pfam" id="PF01676">
    <property type="entry name" value="Metalloenzyme"/>
    <property type="match status" value="1"/>
</dbReference>
<dbReference type="Pfam" id="PF10143">
    <property type="entry name" value="PhosphMutase"/>
    <property type="match status" value="1"/>
</dbReference>
<feature type="domain" description="Metalloenzyme" evidence="7">
    <location>
        <begin position="17"/>
        <end position="394"/>
    </location>
</feature>
<evidence type="ECO:0000256" key="1">
    <source>
        <dbReference type="ARBA" id="ARBA00000370"/>
    </source>
</evidence>
<dbReference type="RefSeq" id="WP_069979148.1">
    <property type="nucleotide sequence ID" value="NZ_CP017269.1"/>
</dbReference>
<dbReference type="PANTHER" id="PTHR31209:SF0">
    <property type="entry name" value="METALLOENZYME DOMAIN-CONTAINING PROTEIN"/>
    <property type="match status" value="1"/>
</dbReference>
<dbReference type="STRING" id="1424294.Gferi_18710"/>
<comment type="catalytic activity">
    <reaction evidence="1">
        <text>(2R)-2-phosphoglycerate = (2R)-3-phosphoglycerate</text>
        <dbReference type="Rhea" id="RHEA:15901"/>
        <dbReference type="ChEBI" id="CHEBI:58272"/>
        <dbReference type="ChEBI" id="CHEBI:58289"/>
        <dbReference type="EC" id="5.4.2.12"/>
    </reaction>
</comment>
<name>A0A1D8GKF0_9FIRM</name>
<dbReference type="Gene3D" id="3.40.720.10">
    <property type="entry name" value="Alkaline Phosphatase, subunit A"/>
    <property type="match status" value="2"/>
</dbReference>
<dbReference type="KEGG" id="gfe:Gferi_18710"/>
<dbReference type="NCBIfam" id="NF003160">
    <property type="entry name" value="PRK04135.1"/>
    <property type="match status" value="1"/>
</dbReference>
<dbReference type="InterPro" id="IPR017850">
    <property type="entry name" value="Alkaline_phosphatase_core_sf"/>
</dbReference>
<dbReference type="OrthoDB" id="9804453at2"/>
<reference evidence="8 9" key="1">
    <citation type="submission" date="2016-09" db="EMBL/GenBank/DDBJ databases">
        <title>Genomic analysis reveals versatility of anaerobic energy metabolism of Geosporobacter ferrireducens IRF9 of phylum Firmicutes.</title>
        <authorList>
            <person name="Kim S.-J."/>
        </authorList>
    </citation>
    <scope>NUCLEOTIDE SEQUENCE [LARGE SCALE GENOMIC DNA]</scope>
    <source>
        <strain evidence="8 9">IRF9</strain>
    </source>
</reference>
<evidence type="ECO:0000256" key="4">
    <source>
        <dbReference type="ARBA" id="ARBA00005524"/>
    </source>
</evidence>
<evidence type="ECO:0000313" key="8">
    <source>
        <dbReference type="EMBL" id="AOT71379.1"/>
    </source>
</evidence>
<proteinExistence type="inferred from homology"/>
<dbReference type="NCBIfam" id="TIGR00306">
    <property type="entry name" value="apgM"/>
    <property type="match status" value="1"/>
</dbReference>
<dbReference type="InterPro" id="IPR004456">
    <property type="entry name" value="Pglycerate_mutase_ApgM"/>
</dbReference>
<evidence type="ECO:0000256" key="3">
    <source>
        <dbReference type="ARBA" id="ARBA00004921"/>
    </source>
</evidence>
<keyword evidence="9" id="KW-1185">Reference proteome</keyword>
<accession>A0A1D8GKF0</accession>
<dbReference type="Proteomes" id="UP000095743">
    <property type="component" value="Chromosome"/>
</dbReference>
<dbReference type="InterPro" id="IPR006124">
    <property type="entry name" value="Metalloenzyme"/>
</dbReference>
<protein>
    <recommendedName>
        <fullName evidence="7">Metalloenzyme domain-containing protein</fullName>
    </recommendedName>
</protein>
<dbReference type="SUPFAM" id="SSF53649">
    <property type="entry name" value="Alkaline phosphatase-like"/>
    <property type="match status" value="1"/>
</dbReference>
<organism evidence="8 9">
    <name type="scientific">Geosporobacter ferrireducens</name>
    <dbReference type="NCBI Taxonomy" id="1424294"/>
    <lineage>
        <taxon>Bacteria</taxon>
        <taxon>Bacillati</taxon>
        <taxon>Bacillota</taxon>
        <taxon>Clostridia</taxon>
        <taxon>Peptostreptococcales</taxon>
        <taxon>Thermotaleaceae</taxon>
        <taxon>Geosporobacter</taxon>
    </lineage>
</organism>
<dbReference type="PANTHER" id="PTHR31209">
    <property type="entry name" value="COFACTOR-INDEPENDENT PHOSPHOGLYCERATE MUTASE"/>
    <property type="match status" value="1"/>
</dbReference>
<keyword evidence="6" id="KW-0413">Isomerase</keyword>
<dbReference type="PIRSF" id="PIRSF006392">
    <property type="entry name" value="IPGAM_arch"/>
    <property type="match status" value="1"/>
</dbReference>
<dbReference type="GO" id="GO:0046872">
    <property type="term" value="F:metal ion binding"/>
    <property type="evidence" value="ECO:0007669"/>
    <property type="project" value="InterPro"/>
</dbReference>
<evidence type="ECO:0000259" key="7">
    <source>
        <dbReference type="Pfam" id="PF01676"/>
    </source>
</evidence>
<comment type="function">
    <text evidence="2">Catalyzes the interconversion of 2-phosphoglycerate and 3-phosphoglycerate.</text>
</comment>
<evidence type="ECO:0000256" key="5">
    <source>
        <dbReference type="ARBA" id="ARBA00023152"/>
    </source>
</evidence>
<dbReference type="GO" id="GO:0004619">
    <property type="term" value="F:phosphoglycerate mutase activity"/>
    <property type="evidence" value="ECO:0007669"/>
    <property type="project" value="UniProtKB-EC"/>
</dbReference>
<evidence type="ECO:0000256" key="6">
    <source>
        <dbReference type="ARBA" id="ARBA00023235"/>
    </source>
</evidence>
<dbReference type="GO" id="GO:0006096">
    <property type="term" value="P:glycolytic process"/>
    <property type="evidence" value="ECO:0007669"/>
    <property type="project" value="UniProtKB-KW"/>
</dbReference>
<evidence type="ECO:0000313" key="9">
    <source>
        <dbReference type="Proteomes" id="UP000095743"/>
    </source>
</evidence>
<comment type="pathway">
    <text evidence="3">Carbohydrate degradation.</text>
</comment>
<dbReference type="AlphaFoldDB" id="A0A1D8GKF0"/>
<evidence type="ECO:0000256" key="2">
    <source>
        <dbReference type="ARBA" id="ARBA00002315"/>
    </source>
</evidence>
<gene>
    <name evidence="8" type="ORF">Gferi_18710</name>
</gene>
<dbReference type="CDD" id="cd16011">
    <property type="entry name" value="iPGM_like"/>
    <property type="match status" value="1"/>
</dbReference>
<dbReference type="EMBL" id="CP017269">
    <property type="protein sequence ID" value="AOT71379.1"/>
    <property type="molecule type" value="Genomic_DNA"/>
</dbReference>
<keyword evidence="5" id="KW-0324">Glycolysis</keyword>